<comment type="caution">
    <text evidence="1">The sequence shown here is derived from an EMBL/GenBank/DDBJ whole genome shotgun (WGS) entry which is preliminary data.</text>
</comment>
<protein>
    <recommendedName>
        <fullName evidence="2">Aspartate/glutamate/uridylate kinase domain-containing protein</fullName>
    </recommendedName>
</protein>
<accession>X0WXW5</accession>
<evidence type="ECO:0000313" key="1">
    <source>
        <dbReference type="EMBL" id="GAG35799.1"/>
    </source>
</evidence>
<reference evidence="1" key="1">
    <citation type="journal article" date="2014" name="Front. Microbiol.">
        <title>High frequency of phylogenetically diverse reductive dehalogenase-homologous genes in deep subseafloor sedimentary metagenomes.</title>
        <authorList>
            <person name="Kawai M."/>
            <person name="Futagami T."/>
            <person name="Toyoda A."/>
            <person name="Takaki Y."/>
            <person name="Nishi S."/>
            <person name="Hori S."/>
            <person name="Arai W."/>
            <person name="Tsubouchi T."/>
            <person name="Morono Y."/>
            <person name="Uchiyama I."/>
            <person name="Ito T."/>
            <person name="Fujiyama A."/>
            <person name="Inagaki F."/>
            <person name="Takami H."/>
        </authorList>
    </citation>
    <scope>NUCLEOTIDE SEQUENCE</scope>
    <source>
        <strain evidence="1">Expedition CK06-06</strain>
    </source>
</reference>
<dbReference type="SUPFAM" id="SSF53633">
    <property type="entry name" value="Carbamate kinase-like"/>
    <property type="match status" value="1"/>
</dbReference>
<dbReference type="EMBL" id="BARS01040445">
    <property type="protein sequence ID" value="GAG35799.1"/>
    <property type="molecule type" value="Genomic_DNA"/>
</dbReference>
<dbReference type="AlphaFoldDB" id="X0WXW5"/>
<sequence>CQRSGIPIIVFDLKKPGNMRAVVAGEGVGTFIGPA</sequence>
<name>X0WXW5_9ZZZZ</name>
<feature type="non-terminal residue" evidence="1">
    <location>
        <position position="1"/>
    </location>
</feature>
<dbReference type="Gene3D" id="3.40.1160.10">
    <property type="entry name" value="Acetylglutamate kinase-like"/>
    <property type="match status" value="1"/>
</dbReference>
<proteinExistence type="predicted"/>
<organism evidence="1">
    <name type="scientific">marine sediment metagenome</name>
    <dbReference type="NCBI Taxonomy" id="412755"/>
    <lineage>
        <taxon>unclassified sequences</taxon>
        <taxon>metagenomes</taxon>
        <taxon>ecological metagenomes</taxon>
    </lineage>
</organism>
<gene>
    <name evidence="1" type="ORF">S01H1_61651</name>
</gene>
<dbReference type="InterPro" id="IPR036393">
    <property type="entry name" value="AceGlu_kinase-like_sf"/>
</dbReference>
<evidence type="ECO:0008006" key="2">
    <source>
        <dbReference type="Google" id="ProtNLM"/>
    </source>
</evidence>